<keyword evidence="2" id="KW-0503">Monooxygenase</keyword>
<keyword evidence="2" id="KW-0349">Heme</keyword>
<dbReference type="Gene3D" id="1.10.630.10">
    <property type="entry name" value="Cytochrome P450"/>
    <property type="match status" value="1"/>
</dbReference>
<comment type="caution">
    <text evidence="3">The sequence shown here is derived from an EMBL/GenBank/DDBJ whole genome shotgun (WGS) entry which is preliminary data.</text>
</comment>
<dbReference type="InterPro" id="IPR017972">
    <property type="entry name" value="Cyt_P450_CS"/>
</dbReference>
<name>A0A931AAS8_9ACTN</name>
<dbReference type="Pfam" id="PF00067">
    <property type="entry name" value="p450"/>
    <property type="match status" value="1"/>
</dbReference>
<dbReference type="InterPro" id="IPR001128">
    <property type="entry name" value="Cyt_P450"/>
</dbReference>
<dbReference type="GO" id="GO:0020037">
    <property type="term" value="F:heme binding"/>
    <property type="evidence" value="ECO:0007669"/>
    <property type="project" value="InterPro"/>
</dbReference>
<evidence type="ECO:0000256" key="2">
    <source>
        <dbReference type="RuleBase" id="RU000461"/>
    </source>
</evidence>
<organism evidence="3 4">
    <name type="scientific">Nonomuraea cypriaca</name>
    <dbReference type="NCBI Taxonomy" id="1187855"/>
    <lineage>
        <taxon>Bacteria</taxon>
        <taxon>Bacillati</taxon>
        <taxon>Actinomycetota</taxon>
        <taxon>Actinomycetes</taxon>
        <taxon>Streptosporangiales</taxon>
        <taxon>Streptosporangiaceae</taxon>
        <taxon>Nonomuraea</taxon>
    </lineage>
</organism>
<keyword evidence="2" id="KW-0560">Oxidoreductase</keyword>
<reference evidence="3" key="1">
    <citation type="submission" date="2020-11" db="EMBL/GenBank/DDBJ databases">
        <title>Whole-genome analyses of Nonomuraea sp. K274.</title>
        <authorList>
            <person name="Veyisoglu A."/>
        </authorList>
    </citation>
    <scope>NUCLEOTIDE SEQUENCE</scope>
    <source>
        <strain evidence="3">K274</strain>
    </source>
</reference>
<protein>
    <submittedName>
        <fullName evidence="3">Cytochrome P450</fullName>
    </submittedName>
</protein>
<evidence type="ECO:0000313" key="4">
    <source>
        <dbReference type="Proteomes" id="UP000605361"/>
    </source>
</evidence>
<gene>
    <name evidence="3" type="ORF">ITP53_27305</name>
</gene>
<dbReference type="GO" id="GO:0005506">
    <property type="term" value="F:iron ion binding"/>
    <property type="evidence" value="ECO:0007669"/>
    <property type="project" value="InterPro"/>
</dbReference>
<dbReference type="Proteomes" id="UP000605361">
    <property type="component" value="Unassembled WGS sequence"/>
</dbReference>
<dbReference type="GO" id="GO:0016705">
    <property type="term" value="F:oxidoreductase activity, acting on paired donors, with incorporation or reduction of molecular oxygen"/>
    <property type="evidence" value="ECO:0007669"/>
    <property type="project" value="InterPro"/>
</dbReference>
<keyword evidence="4" id="KW-1185">Reference proteome</keyword>
<dbReference type="AlphaFoldDB" id="A0A931AAS8"/>
<evidence type="ECO:0000313" key="3">
    <source>
        <dbReference type="EMBL" id="MBF8189376.1"/>
    </source>
</evidence>
<dbReference type="EMBL" id="JADOGI010000090">
    <property type="protein sequence ID" value="MBF8189376.1"/>
    <property type="molecule type" value="Genomic_DNA"/>
</dbReference>
<dbReference type="PANTHER" id="PTHR46696">
    <property type="entry name" value="P450, PUTATIVE (EUROFUNG)-RELATED"/>
    <property type="match status" value="1"/>
</dbReference>
<dbReference type="PRINTS" id="PR00359">
    <property type="entry name" value="BP450"/>
</dbReference>
<comment type="similarity">
    <text evidence="1 2">Belongs to the cytochrome P450 family.</text>
</comment>
<dbReference type="InterPro" id="IPR036396">
    <property type="entry name" value="Cyt_P450_sf"/>
</dbReference>
<dbReference type="PANTHER" id="PTHR46696:SF1">
    <property type="entry name" value="CYTOCHROME P450 YJIB-RELATED"/>
    <property type="match status" value="1"/>
</dbReference>
<evidence type="ECO:0000256" key="1">
    <source>
        <dbReference type="ARBA" id="ARBA00010617"/>
    </source>
</evidence>
<proteinExistence type="inferred from homology"/>
<dbReference type="InterPro" id="IPR002397">
    <property type="entry name" value="Cyt_P450_B"/>
</dbReference>
<keyword evidence="2" id="KW-0479">Metal-binding</keyword>
<keyword evidence="2" id="KW-0408">Iron</keyword>
<accession>A0A931AAS8</accession>
<dbReference type="SUPFAM" id="SSF48264">
    <property type="entry name" value="Cytochrome P450"/>
    <property type="match status" value="1"/>
</dbReference>
<dbReference type="GO" id="GO:0004497">
    <property type="term" value="F:monooxygenase activity"/>
    <property type="evidence" value="ECO:0007669"/>
    <property type="project" value="UniProtKB-KW"/>
</dbReference>
<sequence>MAGHEATVHLIGNGVLHLLTHPAEADRLRGDAEAVSVAVEELLRQSGPAEIAPMRFTLEPVEIAGVVIPAGEAVQIVNATANRDARRFPDPDRLVFDRQDNAHLGFGHGIHYCLGAPWPGPRDRSRCTPCSSACRGCDWRCPPSRSPGSRASRGR</sequence>
<dbReference type="PROSITE" id="PS00086">
    <property type="entry name" value="CYTOCHROME_P450"/>
    <property type="match status" value="1"/>
</dbReference>